<evidence type="ECO:0000256" key="6">
    <source>
        <dbReference type="SAM" id="MobiDB-lite"/>
    </source>
</evidence>
<feature type="region of interest" description="Disordered" evidence="6">
    <location>
        <begin position="799"/>
        <end position="917"/>
    </location>
</feature>
<feature type="compositionally biased region" description="Polar residues" evidence="6">
    <location>
        <begin position="826"/>
        <end position="840"/>
    </location>
</feature>
<evidence type="ECO:0000259" key="8">
    <source>
        <dbReference type="Pfam" id="PF23704"/>
    </source>
</evidence>
<evidence type="ECO:0000256" key="2">
    <source>
        <dbReference type="ARBA" id="ARBA00022553"/>
    </source>
</evidence>
<comment type="subcellular location">
    <subcellularLocation>
        <location evidence="1">Nucleus</location>
    </subcellularLocation>
</comment>
<feature type="compositionally biased region" description="Basic and acidic residues" evidence="6">
    <location>
        <begin position="897"/>
        <end position="917"/>
    </location>
</feature>
<dbReference type="PANTHER" id="PTHR15180">
    <property type="entry name" value="GENERAL TRANSCRIPTION FACTOR 3C POLYPEPTIDE 1"/>
    <property type="match status" value="1"/>
</dbReference>
<dbReference type="InterPro" id="IPR056428">
    <property type="entry name" value="WH_GTF3C1"/>
</dbReference>
<evidence type="ECO:0000256" key="4">
    <source>
        <dbReference type="ARBA" id="ARBA00023163"/>
    </source>
</evidence>
<evidence type="ECO:0000259" key="7">
    <source>
        <dbReference type="Pfam" id="PF04182"/>
    </source>
</evidence>
<dbReference type="GO" id="GO:0003677">
    <property type="term" value="F:DNA binding"/>
    <property type="evidence" value="ECO:0007669"/>
    <property type="project" value="UniProtKB-KW"/>
</dbReference>
<dbReference type="GO" id="GO:0000127">
    <property type="term" value="C:transcription factor TFIIIC complex"/>
    <property type="evidence" value="ECO:0007669"/>
    <property type="project" value="InterPro"/>
</dbReference>
<dbReference type="STRING" id="46731.A0A3M6UE82"/>
<sequence length="1782" mass="200684">MDAILDCVDEIALDGLDGCPIQELWKHLEKRRPSFPLPLDENTKQFLWKGITKFHDVDFFALPEPFPHIFGNSHEEGSEDKDANPEQKSSLDQFPGPLRYSCEFKLISDQESGIRGSCPSYHVRKNISEEIRGSLNRDCFDLKTAYERWGDCLVMVASQEVREKAILGLDCDPNVPLSDIQYCLLEHIGQARYNGRMQKYISSNFFKVESRTTFHHLKILRKAHLVTMQNVVVSTTDPVKNVSNAITNVVRLKRFHVQEHHKYDVLASRLCKLLLDSPNQELPLIEIQEHFTELRKKGLRKVRQFLVQAGYAVEEKIGASPDGADGNDCNYESNIIAERPLITQVYKIIEQAGPHGLTLSQYRRACKLPFADVRAFVKNLKKKNLVHEVHQAVKKQTVAWFVAAPFMDSNVQAVKVRQIRDELKKMETKAADVDLFLHSSISSNDSEVAVMLEQCRVRLRDQMFKDAEREEKARQIAEEKERKKLEKAASVEEEKQRKKIEKKEKDALKKAQQLHEKTDSKEDSTPTKPQFTHSTQKYGHLPRFPRLQLIHELLWQLVYGEVSSDTSDVDEPGASDTQEEALFESDDPAATENEDYEWIKHLKPMNKVCDEAGEPLQGWFRLADVMPVMPLNILCKTVDITEEVEGFDEYAFDPVKKYTLFCDLPQQLRIKLKETRRYHPAPLELLLCLCQMGLVTPAKPFPHSFNHIRMFLHKGTRLLDTTTSLKNYRTALPPAGKPFVSRRHMFSNTVAVKNFWTDLKCVCLNTPLGVVKVDEGAPDQSMSSMKNKRLFHFAQEEVDEDKVDLPPGDQLGAAGLDRKIPKASASAASGESVQNTDTAGNQGGKTFWSIGKPEMKQQAHKEKIKQQKKKRKRKTDDVQEGEKELASAKKMKTVNTAEKKQAGNAREKTKRKEEHSCKTGHLNAIDDEDRNILAKKVNERISFSHEEDSWLLLFRVALGMMKSETSRYNPFVCMRNILHKECASSFDKTAPNIQRRILKLMKSPQSQMTVKICSAECAHDEVSILRVILNSSSLVCDGNVTLVSSVKELYDKYRVQVMASKQTFSPDDSVLSLGPSIRCVSDINKAAIRDQIQIAFTTPQESYDAYRVFQMFNSYSREELEDVFKEMQKKNLVNRKKSIENPGFQFTRALPFASMTFQLSSVYHRLFMHGFKLVTFYRDCAHFWKQLVKGEQHKLNKEEDSDDRLEQKAASLTPGLIEFKQSRALGGHVACILSLLTTDKLSVDVSIPEEVLNCDSSGLSENVELKSSQATGGSGEPVSKDDASSEKGKTRTSAKTRTPGSAGITEKNQPSTAQGAMPSKSSDTVESAPAVKQSASSSKAKSSEKSSKGKRPKRREVFTLRISSSSTATSFTTPYDLTAVTDSSNYLTSYTEECEGQCTERQSSKVSTVPVASLSFSGTSRSSRTALMLARGGKDPYASMNQLSARAVNTHDFMTLNPCKNVLKLKEDSSAHVAVYSAAENRPSTSATSSDEGISGYRTYPVIVSVEFSIDDYVKLSKEELGFTEIDLVMARIIYEAVGEKGEFGVTVKELQTKIQEKHKHELTSSQYSLAKHVTYMCKAKLLYRVGLFEECLVTASFVKPWCVTVLKPKVSEQLQREVPKHTEDATTAGNSLSEACVSLKQQEPTEEDQDASEETKTNQNNSETEKSNPAGHPETNNGTASIDDADHLENTGLCKGGTNETAEEGKKPEKGKKYRINNYDQYSVVCRPWITIDGDTSQRLLRMFREMVLMLILGNPGISQSQIAKHFFEALRPVALQDILE</sequence>
<keyword evidence="3" id="KW-0238">DNA-binding</keyword>
<evidence type="ECO:0000313" key="10">
    <source>
        <dbReference type="Proteomes" id="UP000275408"/>
    </source>
</evidence>
<feature type="compositionally biased region" description="Polar residues" evidence="6">
    <location>
        <begin position="1306"/>
        <end position="1325"/>
    </location>
</feature>
<accession>A0A3M6UE82</accession>
<feature type="region of interest" description="Disordered" evidence="6">
    <location>
        <begin position="71"/>
        <end position="95"/>
    </location>
</feature>
<dbReference type="GO" id="GO:0042791">
    <property type="term" value="P:5S class rRNA transcription by RNA polymerase III"/>
    <property type="evidence" value="ECO:0007669"/>
    <property type="project" value="TreeGrafter"/>
</dbReference>
<keyword evidence="4" id="KW-0804">Transcription</keyword>
<dbReference type="Gene3D" id="1.10.10.10">
    <property type="entry name" value="Winged helix-like DNA-binding domain superfamily/Winged helix DNA-binding domain"/>
    <property type="match status" value="1"/>
</dbReference>
<protein>
    <submittedName>
        <fullName evidence="9">Uncharacterized protein</fullName>
    </submittedName>
</protein>
<feature type="domain" description="B-block binding subunit of TFIIIC" evidence="7">
    <location>
        <begin position="179"/>
        <end position="257"/>
    </location>
</feature>
<feature type="compositionally biased region" description="Basic and acidic residues" evidence="6">
    <location>
        <begin position="73"/>
        <end position="85"/>
    </location>
</feature>
<dbReference type="Pfam" id="PF23704">
    <property type="entry name" value="WHD_GTF3C1_N"/>
    <property type="match status" value="1"/>
</dbReference>
<proteinExistence type="predicted"/>
<keyword evidence="5" id="KW-0539">Nucleus</keyword>
<feature type="compositionally biased region" description="Basic and acidic residues" evidence="6">
    <location>
        <begin position="853"/>
        <end position="865"/>
    </location>
</feature>
<dbReference type="PANTHER" id="PTHR15180:SF1">
    <property type="entry name" value="GENERAL TRANSCRIPTION FACTOR 3C POLYPEPTIDE 1"/>
    <property type="match status" value="1"/>
</dbReference>
<gene>
    <name evidence="9" type="ORF">pdam_00021958</name>
</gene>
<dbReference type="EMBL" id="RCHS01001716">
    <property type="protein sequence ID" value="RMX51814.1"/>
    <property type="molecule type" value="Genomic_DNA"/>
</dbReference>
<comment type="caution">
    <text evidence="9">The sequence shown here is derived from an EMBL/GenBank/DDBJ whole genome shotgun (WGS) entry which is preliminary data.</text>
</comment>
<keyword evidence="10" id="KW-1185">Reference proteome</keyword>
<dbReference type="GO" id="GO:0005634">
    <property type="term" value="C:nucleus"/>
    <property type="evidence" value="ECO:0007669"/>
    <property type="project" value="UniProtKB-SubCell"/>
</dbReference>
<evidence type="ECO:0000256" key="5">
    <source>
        <dbReference type="ARBA" id="ARBA00023242"/>
    </source>
</evidence>
<feature type="compositionally biased region" description="Basic and acidic residues" evidence="6">
    <location>
        <begin position="479"/>
        <end position="525"/>
    </location>
</feature>
<dbReference type="GO" id="GO:0006384">
    <property type="term" value="P:transcription initiation at RNA polymerase III promoter"/>
    <property type="evidence" value="ECO:0007669"/>
    <property type="project" value="InterPro"/>
</dbReference>
<dbReference type="OrthoDB" id="68020at2759"/>
<dbReference type="Proteomes" id="UP000275408">
    <property type="component" value="Unassembled WGS sequence"/>
</dbReference>
<feature type="domain" description="General transcription factor 3C polypeptide 1 winged-helix" evidence="8">
    <location>
        <begin position="1"/>
        <end position="60"/>
    </location>
</feature>
<organism evidence="9 10">
    <name type="scientific">Pocillopora damicornis</name>
    <name type="common">Cauliflower coral</name>
    <name type="synonym">Millepora damicornis</name>
    <dbReference type="NCBI Taxonomy" id="46731"/>
    <lineage>
        <taxon>Eukaryota</taxon>
        <taxon>Metazoa</taxon>
        <taxon>Cnidaria</taxon>
        <taxon>Anthozoa</taxon>
        <taxon>Hexacorallia</taxon>
        <taxon>Scleractinia</taxon>
        <taxon>Astrocoeniina</taxon>
        <taxon>Pocilloporidae</taxon>
        <taxon>Pocillopora</taxon>
    </lineage>
</organism>
<feature type="region of interest" description="Disordered" evidence="6">
    <location>
        <begin position="1640"/>
        <end position="1710"/>
    </location>
</feature>
<keyword evidence="2" id="KW-0597">Phosphoprotein</keyword>
<feature type="compositionally biased region" description="Basic and acidic residues" evidence="6">
    <location>
        <begin position="874"/>
        <end position="887"/>
    </location>
</feature>
<dbReference type="InterPro" id="IPR007309">
    <property type="entry name" value="TFIIIC_Bblock-bd"/>
</dbReference>
<feature type="non-terminal residue" evidence="9">
    <location>
        <position position="1782"/>
    </location>
</feature>
<name>A0A3M6UE82_POCDA</name>
<dbReference type="InterPro" id="IPR036388">
    <property type="entry name" value="WH-like_DNA-bd_sf"/>
</dbReference>
<dbReference type="Pfam" id="PF04182">
    <property type="entry name" value="B-block_TFIIIC"/>
    <property type="match status" value="1"/>
</dbReference>
<feature type="region of interest" description="Disordered" evidence="6">
    <location>
        <begin position="479"/>
        <end position="537"/>
    </location>
</feature>
<feature type="compositionally biased region" description="Low complexity" evidence="6">
    <location>
        <begin position="1327"/>
        <end position="1340"/>
    </location>
</feature>
<evidence type="ECO:0000256" key="3">
    <source>
        <dbReference type="ARBA" id="ARBA00023125"/>
    </source>
</evidence>
<evidence type="ECO:0000313" key="9">
    <source>
        <dbReference type="EMBL" id="RMX51814.1"/>
    </source>
</evidence>
<feature type="region of interest" description="Disordered" evidence="6">
    <location>
        <begin position="1263"/>
        <end position="1360"/>
    </location>
</feature>
<feature type="compositionally biased region" description="Polar residues" evidence="6">
    <location>
        <begin position="526"/>
        <end position="537"/>
    </location>
</feature>
<dbReference type="InterPro" id="IPR044210">
    <property type="entry name" value="Tfc3-like"/>
</dbReference>
<reference evidence="9 10" key="1">
    <citation type="journal article" date="2018" name="Sci. Rep.">
        <title>Comparative analysis of the Pocillopora damicornis genome highlights role of immune system in coral evolution.</title>
        <authorList>
            <person name="Cunning R."/>
            <person name="Bay R.A."/>
            <person name="Gillette P."/>
            <person name="Baker A.C."/>
            <person name="Traylor-Knowles N."/>
        </authorList>
    </citation>
    <scope>NUCLEOTIDE SEQUENCE [LARGE SCALE GENOMIC DNA]</scope>
    <source>
        <strain evidence="9">RSMAS</strain>
        <tissue evidence="9">Whole animal</tissue>
    </source>
</reference>
<evidence type="ECO:0000256" key="1">
    <source>
        <dbReference type="ARBA" id="ARBA00004123"/>
    </source>
</evidence>
<feature type="compositionally biased region" description="Basic and acidic residues" evidence="6">
    <location>
        <begin position="1278"/>
        <end position="1289"/>
    </location>
</feature>